<keyword evidence="3" id="KW-1185">Reference proteome</keyword>
<evidence type="ECO:0000313" key="2">
    <source>
        <dbReference type="EMBL" id="OTG29133.1"/>
    </source>
</evidence>
<protein>
    <submittedName>
        <fullName evidence="2">Uncharacterized protein</fullName>
    </submittedName>
</protein>
<dbReference type="Gramene" id="mRNA:HanXRQr2_Chr04g0178791">
    <property type="protein sequence ID" value="mRNA:HanXRQr2_Chr04g0178791"/>
    <property type="gene ID" value="HanXRQr2_Chr04g0178791"/>
</dbReference>
<reference evidence="1" key="3">
    <citation type="submission" date="2020-06" db="EMBL/GenBank/DDBJ databases">
        <title>Helianthus annuus Genome sequencing and assembly Release 2.</title>
        <authorList>
            <person name="Gouzy J."/>
            <person name="Langlade N."/>
            <person name="Munos S."/>
        </authorList>
    </citation>
    <scope>NUCLEOTIDE SEQUENCE</scope>
    <source>
        <tissue evidence="1">Leaves</tissue>
    </source>
</reference>
<evidence type="ECO:0000313" key="1">
    <source>
        <dbReference type="EMBL" id="KAF5811206.1"/>
    </source>
</evidence>
<organism evidence="2 3">
    <name type="scientific">Helianthus annuus</name>
    <name type="common">Common sunflower</name>
    <dbReference type="NCBI Taxonomy" id="4232"/>
    <lineage>
        <taxon>Eukaryota</taxon>
        <taxon>Viridiplantae</taxon>
        <taxon>Streptophyta</taxon>
        <taxon>Embryophyta</taxon>
        <taxon>Tracheophyta</taxon>
        <taxon>Spermatophyta</taxon>
        <taxon>Magnoliopsida</taxon>
        <taxon>eudicotyledons</taxon>
        <taxon>Gunneridae</taxon>
        <taxon>Pentapetalae</taxon>
        <taxon>asterids</taxon>
        <taxon>campanulids</taxon>
        <taxon>Asterales</taxon>
        <taxon>Asteraceae</taxon>
        <taxon>Asteroideae</taxon>
        <taxon>Heliantheae alliance</taxon>
        <taxon>Heliantheae</taxon>
        <taxon>Helianthus</taxon>
    </lineage>
</organism>
<gene>
    <name evidence="2" type="ORF">HannXRQ_Chr04g0118911</name>
    <name evidence="1" type="ORF">HanXRQr2_Chr04g0178791</name>
</gene>
<dbReference type="Proteomes" id="UP000215914">
    <property type="component" value="Chromosome 4"/>
</dbReference>
<sequence length="62" mass="7495">MGWLQSLFSPIKNLWNRIQWTHTRHRKRKGLYVLYEDVKCCSCEDVQMLWSILVGPEPRFSI</sequence>
<dbReference type="EMBL" id="CM007893">
    <property type="protein sequence ID" value="OTG29133.1"/>
    <property type="molecule type" value="Genomic_DNA"/>
</dbReference>
<dbReference type="PANTHER" id="PTHR33181:SF7">
    <property type="entry name" value="OS07G0572400 PROTEIN"/>
    <property type="match status" value="1"/>
</dbReference>
<dbReference type="PANTHER" id="PTHR33181">
    <property type="entry name" value="OS01G0778500 PROTEIN"/>
    <property type="match status" value="1"/>
</dbReference>
<name>A0A251V1K8_HELAN</name>
<evidence type="ECO:0000313" key="3">
    <source>
        <dbReference type="Proteomes" id="UP000215914"/>
    </source>
</evidence>
<reference evidence="2" key="2">
    <citation type="submission" date="2017-02" db="EMBL/GenBank/DDBJ databases">
        <title>Sunflower complete genome.</title>
        <authorList>
            <person name="Langlade N."/>
            <person name="Munos S."/>
        </authorList>
    </citation>
    <scope>NUCLEOTIDE SEQUENCE [LARGE SCALE GENOMIC DNA]</scope>
    <source>
        <tissue evidence="2">Leaves</tissue>
    </source>
</reference>
<dbReference type="OMA" id="SCEDVQM"/>
<accession>A0A251V1K8</accession>
<dbReference type="AlphaFoldDB" id="A0A251V1K8"/>
<proteinExistence type="predicted"/>
<reference evidence="1 3" key="1">
    <citation type="journal article" date="2017" name="Nature">
        <title>The sunflower genome provides insights into oil metabolism, flowering and Asterid evolution.</title>
        <authorList>
            <person name="Badouin H."/>
            <person name="Gouzy J."/>
            <person name="Grassa C.J."/>
            <person name="Murat F."/>
            <person name="Staton S.E."/>
            <person name="Cottret L."/>
            <person name="Lelandais-Briere C."/>
            <person name="Owens G.L."/>
            <person name="Carrere S."/>
            <person name="Mayjonade B."/>
            <person name="Legrand L."/>
            <person name="Gill N."/>
            <person name="Kane N.C."/>
            <person name="Bowers J.E."/>
            <person name="Hubner S."/>
            <person name="Bellec A."/>
            <person name="Berard A."/>
            <person name="Berges H."/>
            <person name="Blanchet N."/>
            <person name="Boniface M.C."/>
            <person name="Brunel D."/>
            <person name="Catrice O."/>
            <person name="Chaidir N."/>
            <person name="Claudel C."/>
            <person name="Donnadieu C."/>
            <person name="Faraut T."/>
            <person name="Fievet G."/>
            <person name="Helmstetter N."/>
            <person name="King M."/>
            <person name="Knapp S.J."/>
            <person name="Lai Z."/>
            <person name="Le Paslier M.C."/>
            <person name="Lippi Y."/>
            <person name="Lorenzon L."/>
            <person name="Mandel J.R."/>
            <person name="Marage G."/>
            <person name="Marchand G."/>
            <person name="Marquand E."/>
            <person name="Bret-Mestries E."/>
            <person name="Morien E."/>
            <person name="Nambeesan S."/>
            <person name="Nguyen T."/>
            <person name="Pegot-Espagnet P."/>
            <person name="Pouilly N."/>
            <person name="Raftis F."/>
            <person name="Sallet E."/>
            <person name="Schiex T."/>
            <person name="Thomas J."/>
            <person name="Vandecasteele C."/>
            <person name="Vares D."/>
            <person name="Vear F."/>
            <person name="Vautrin S."/>
            <person name="Crespi M."/>
            <person name="Mangin B."/>
            <person name="Burke J.M."/>
            <person name="Salse J."/>
            <person name="Munos S."/>
            <person name="Vincourt P."/>
            <person name="Rieseberg L.H."/>
            <person name="Langlade N.B."/>
        </authorList>
    </citation>
    <scope>NUCLEOTIDE SEQUENCE [LARGE SCALE GENOMIC DNA]</scope>
    <source>
        <strain evidence="3">cv. SF193</strain>
        <tissue evidence="1">Leaves</tissue>
    </source>
</reference>
<dbReference type="InParanoid" id="A0A251V1K8"/>
<dbReference type="EMBL" id="MNCJ02000319">
    <property type="protein sequence ID" value="KAF5811206.1"/>
    <property type="molecule type" value="Genomic_DNA"/>
</dbReference>